<dbReference type="PANTHER" id="PTHR30329:SF21">
    <property type="entry name" value="LIPOPROTEIN YIAD-RELATED"/>
    <property type="match status" value="1"/>
</dbReference>
<dbReference type="InterPro" id="IPR050330">
    <property type="entry name" value="Bact_OuterMem_StrucFunc"/>
</dbReference>
<evidence type="ECO:0000256" key="8">
    <source>
        <dbReference type="ARBA" id="ARBA00023136"/>
    </source>
</evidence>
<dbReference type="AlphaFoldDB" id="A0A318E229"/>
<dbReference type="PROSITE" id="PS51123">
    <property type="entry name" value="OMPA_2"/>
    <property type="match status" value="1"/>
</dbReference>
<dbReference type="InterPro" id="IPR028974">
    <property type="entry name" value="TSP_type-3_rpt"/>
</dbReference>
<evidence type="ECO:0000256" key="3">
    <source>
        <dbReference type="ARBA" id="ARBA00022452"/>
    </source>
</evidence>
<dbReference type="InterPro" id="IPR036737">
    <property type="entry name" value="OmpA-like_sf"/>
</dbReference>
<evidence type="ECO:0000313" key="14">
    <source>
        <dbReference type="EMBL" id="PXV64976.1"/>
    </source>
</evidence>
<evidence type="ECO:0000256" key="9">
    <source>
        <dbReference type="ARBA" id="ARBA00023237"/>
    </source>
</evidence>
<dbReference type="PANTHER" id="PTHR30329">
    <property type="entry name" value="STATOR ELEMENT OF FLAGELLAR MOTOR COMPLEX"/>
    <property type="match status" value="1"/>
</dbReference>
<evidence type="ECO:0000256" key="12">
    <source>
        <dbReference type="SAM" id="SignalP"/>
    </source>
</evidence>
<feature type="domain" description="OmpA-like" evidence="13">
    <location>
        <begin position="381"/>
        <end position="496"/>
    </location>
</feature>
<dbReference type="GO" id="GO:0006811">
    <property type="term" value="P:monoatomic ion transport"/>
    <property type="evidence" value="ECO:0007669"/>
    <property type="project" value="UniProtKB-KW"/>
</dbReference>
<evidence type="ECO:0000256" key="7">
    <source>
        <dbReference type="ARBA" id="ARBA00023114"/>
    </source>
</evidence>
<dbReference type="PRINTS" id="PR01021">
    <property type="entry name" value="OMPADOMAIN"/>
</dbReference>
<keyword evidence="4" id="KW-0812">Transmembrane</keyword>
<evidence type="ECO:0000256" key="6">
    <source>
        <dbReference type="ARBA" id="ARBA00023065"/>
    </source>
</evidence>
<gene>
    <name evidence="14" type="ORF">C8D93_111148</name>
</gene>
<reference evidence="14 15" key="1">
    <citation type="submission" date="2018-04" db="EMBL/GenBank/DDBJ databases">
        <title>Genomic Encyclopedia of Type Strains, Phase IV (KMG-IV): sequencing the most valuable type-strain genomes for metagenomic binning, comparative biology and taxonomic classification.</title>
        <authorList>
            <person name="Goeker M."/>
        </authorList>
    </citation>
    <scope>NUCLEOTIDE SEQUENCE [LARGE SCALE GENOMIC DNA]</scope>
    <source>
        <strain evidence="14 15">DSM 104150</strain>
    </source>
</reference>
<dbReference type="CDD" id="cd07185">
    <property type="entry name" value="OmpA_C-like"/>
    <property type="match status" value="1"/>
</dbReference>
<dbReference type="RefSeq" id="WP_245903966.1">
    <property type="nucleotide sequence ID" value="NZ_CAWNXA010000011.1"/>
</dbReference>
<dbReference type="GO" id="GO:0005509">
    <property type="term" value="F:calcium ion binding"/>
    <property type="evidence" value="ECO:0007669"/>
    <property type="project" value="InterPro"/>
</dbReference>
<dbReference type="InterPro" id="IPR003367">
    <property type="entry name" value="Thrombospondin_3-like_rpt"/>
</dbReference>
<comment type="subcellular location">
    <subcellularLocation>
        <location evidence="1">Cell outer membrane</location>
        <topology evidence="1">Multi-pass membrane protein</topology>
    </subcellularLocation>
</comment>
<keyword evidence="9" id="KW-0998">Cell outer membrane</keyword>
<evidence type="ECO:0000259" key="13">
    <source>
        <dbReference type="PROSITE" id="PS51123"/>
    </source>
</evidence>
<dbReference type="Pfam" id="PF02412">
    <property type="entry name" value="TSP_3"/>
    <property type="match status" value="5"/>
</dbReference>
<evidence type="ECO:0000256" key="10">
    <source>
        <dbReference type="PROSITE-ProRule" id="PRU00473"/>
    </source>
</evidence>
<dbReference type="SUPFAM" id="SSF103647">
    <property type="entry name" value="TSP type-3 repeat"/>
    <property type="match status" value="2"/>
</dbReference>
<dbReference type="Proteomes" id="UP000248330">
    <property type="component" value="Unassembled WGS sequence"/>
</dbReference>
<dbReference type="InterPro" id="IPR006664">
    <property type="entry name" value="OMP_bac"/>
</dbReference>
<protein>
    <submittedName>
        <fullName evidence="14">OOP family OmpA-OmpF porin</fullName>
    </submittedName>
</protein>
<accession>A0A318E229</accession>
<dbReference type="PROSITE" id="PS01068">
    <property type="entry name" value="OMPA_1"/>
    <property type="match status" value="1"/>
</dbReference>
<proteinExistence type="predicted"/>
<evidence type="ECO:0000256" key="4">
    <source>
        <dbReference type="ARBA" id="ARBA00022692"/>
    </source>
</evidence>
<dbReference type="InterPro" id="IPR006665">
    <property type="entry name" value="OmpA-like"/>
</dbReference>
<evidence type="ECO:0000256" key="2">
    <source>
        <dbReference type="ARBA" id="ARBA00022448"/>
    </source>
</evidence>
<dbReference type="EMBL" id="QICN01000011">
    <property type="protein sequence ID" value="PXV64976.1"/>
    <property type="molecule type" value="Genomic_DNA"/>
</dbReference>
<dbReference type="Gene3D" id="3.30.1330.60">
    <property type="entry name" value="OmpA-like domain"/>
    <property type="match status" value="1"/>
</dbReference>
<dbReference type="SUPFAM" id="SSF56925">
    <property type="entry name" value="OMPA-like"/>
    <property type="match status" value="1"/>
</dbReference>
<evidence type="ECO:0000256" key="1">
    <source>
        <dbReference type="ARBA" id="ARBA00004571"/>
    </source>
</evidence>
<comment type="caution">
    <text evidence="14">The sequence shown here is derived from an EMBL/GenBank/DDBJ whole genome shotgun (WGS) entry which is preliminary data.</text>
</comment>
<feature type="compositionally biased region" description="Basic and acidic residues" evidence="11">
    <location>
        <begin position="473"/>
        <end position="485"/>
    </location>
</feature>
<feature type="chain" id="PRO_5016427591" evidence="12">
    <location>
        <begin position="22"/>
        <end position="496"/>
    </location>
</feature>
<evidence type="ECO:0000256" key="11">
    <source>
        <dbReference type="SAM" id="MobiDB-lite"/>
    </source>
</evidence>
<evidence type="ECO:0000313" key="15">
    <source>
        <dbReference type="Proteomes" id="UP000248330"/>
    </source>
</evidence>
<name>A0A318E229_9GAMM</name>
<keyword evidence="2" id="KW-0813">Transport</keyword>
<organism evidence="14 15">
    <name type="scientific">Sinimarinibacterium flocculans</name>
    <dbReference type="NCBI Taxonomy" id="985250"/>
    <lineage>
        <taxon>Bacteria</taxon>
        <taxon>Pseudomonadati</taxon>
        <taxon>Pseudomonadota</taxon>
        <taxon>Gammaproteobacteria</taxon>
        <taxon>Nevskiales</taxon>
        <taxon>Nevskiaceae</taxon>
        <taxon>Sinimarinibacterium</taxon>
    </lineage>
</organism>
<dbReference type="GO" id="GO:0007155">
    <property type="term" value="P:cell adhesion"/>
    <property type="evidence" value="ECO:0007669"/>
    <property type="project" value="InterPro"/>
</dbReference>
<dbReference type="Gene3D" id="4.10.1080.10">
    <property type="entry name" value="TSP type-3 repeat"/>
    <property type="match status" value="2"/>
</dbReference>
<keyword evidence="8 10" id="KW-0472">Membrane</keyword>
<keyword evidence="3" id="KW-1134">Transmembrane beta strand</keyword>
<dbReference type="Pfam" id="PF00691">
    <property type="entry name" value="OmpA"/>
    <property type="match status" value="1"/>
</dbReference>
<keyword evidence="6" id="KW-0406">Ion transport</keyword>
<keyword evidence="15" id="KW-1185">Reference proteome</keyword>
<sequence length="496" mass="52672">MNFMRLLCVVSMGLAPVVAGAQGEAVSSTAPAAAPAQQYEYVQPVMDNRWSLWPQIGAILSDKSDLDSGIAGGLKATRPLGNHITLELGGDFSVLETTNAGDYERASFRAGLLLFPGTPFYARASDFQPFIGGGAHFSSIDFLGESVGAFGPYATLGFLQRLGNLTMLSLEGRYQIDSISDEGVLPDTDYYTWQILAGLRIALGERPYDPSLDADRDGVPDAKDRCPNTPPGVQVDAYGCPLDSDGDGVPDYLDRCPGTPPGAIVGPDGCEIDSDGDGVPDRLDKCPNTPPGVQVGNDGCPLSDKDGDGVLDHLDNCPDSPPGIPVGPDGCPLDADGDGIPDHLDECPNTPPGAKVLPNGCALEGDCRKPRPGEQVDANGCALDRNFILRGVKFEFDSDRLTPEAKMILNEVAETLQAYPNLDVELEGHTDAVGTDAYNLGLSERRANSVKTYLTGRGVTARRMTPVGYGESRPIDTNETDAGRENNRRVELKVVE</sequence>
<dbReference type="GO" id="GO:0009279">
    <property type="term" value="C:cell outer membrane"/>
    <property type="evidence" value="ECO:0007669"/>
    <property type="project" value="UniProtKB-SubCell"/>
</dbReference>
<dbReference type="InterPro" id="IPR011250">
    <property type="entry name" value="OMP/PagP_B-barrel"/>
</dbReference>
<feature type="signal peptide" evidence="12">
    <location>
        <begin position="1"/>
        <end position="21"/>
    </location>
</feature>
<feature type="region of interest" description="Disordered" evidence="11">
    <location>
        <begin position="466"/>
        <end position="485"/>
    </location>
</feature>
<keyword evidence="5 12" id="KW-0732">Signal</keyword>
<dbReference type="GO" id="GO:0015288">
    <property type="term" value="F:porin activity"/>
    <property type="evidence" value="ECO:0007669"/>
    <property type="project" value="UniProtKB-KW"/>
</dbReference>
<dbReference type="InterPro" id="IPR006690">
    <property type="entry name" value="OMPA-like_CS"/>
</dbReference>
<evidence type="ECO:0000256" key="5">
    <source>
        <dbReference type="ARBA" id="ARBA00022729"/>
    </source>
</evidence>
<dbReference type="GO" id="GO:0046930">
    <property type="term" value="C:pore complex"/>
    <property type="evidence" value="ECO:0007669"/>
    <property type="project" value="UniProtKB-KW"/>
</dbReference>
<dbReference type="SUPFAM" id="SSF103088">
    <property type="entry name" value="OmpA-like"/>
    <property type="match status" value="1"/>
</dbReference>
<keyword evidence="7" id="KW-0626">Porin</keyword>